<proteinExistence type="predicted"/>
<dbReference type="GO" id="GO:0018580">
    <property type="term" value="F:nitronate monooxygenase activity"/>
    <property type="evidence" value="ECO:0007669"/>
    <property type="project" value="InterPro"/>
</dbReference>
<feature type="region of interest" description="Disordered" evidence="4">
    <location>
        <begin position="1"/>
        <end position="25"/>
    </location>
</feature>
<dbReference type="PANTHER" id="PTHR32332:SF20">
    <property type="entry name" value="2-NITROPROPANE DIOXYGENASE-LIKE PROTEIN"/>
    <property type="match status" value="1"/>
</dbReference>
<dbReference type="Pfam" id="PF03060">
    <property type="entry name" value="NMO"/>
    <property type="match status" value="2"/>
</dbReference>
<reference evidence="5" key="2">
    <citation type="journal article" date="2021" name="PeerJ">
        <title>Extensive microbial diversity within the chicken gut microbiome revealed by metagenomics and culture.</title>
        <authorList>
            <person name="Gilroy R."/>
            <person name="Ravi A."/>
            <person name="Getino M."/>
            <person name="Pursley I."/>
            <person name="Horton D.L."/>
            <person name="Alikhan N.F."/>
            <person name="Baker D."/>
            <person name="Gharbi K."/>
            <person name="Hall N."/>
            <person name="Watson M."/>
            <person name="Adriaenssens E.M."/>
            <person name="Foster-Nyarko E."/>
            <person name="Jarju S."/>
            <person name="Secka A."/>
            <person name="Antonio M."/>
            <person name="Oren A."/>
            <person name="Chaudhuri R.R."/>
            <person name="La Ragione R."/>
            <person name="Hildebrand F."/>
            <person name="Pallen M.J."/>
        </authorList>
    </citation>
    <scope>NUCLEOTIDE SEQUENCE</scope>
    <source>
        <strain evidence="5">2889</strain>
    </source>
</reference>
<evidence type="ECO:0000256" key="4">
    <source>
        <dbReference type="SAM" id="MobiDB-lite"/>
    </source>
</evidence>
<keyword evidence="3" id="KW-0560">Oxidoreductase</keyword>
<evidence type="ECO:0000256" key="1">
    <source>
        <dbReference type="ARBA" id="ARBA00022630"/>
    </source>
</evidence>
<dbReference type="Gene3D" id="3.20.20.70">
    <property type="entry name" value="Aldolase class I"/>
    <property type="match status" value="1"/>
</dbReference>
<dbReference type="InterPro" id="IPR013785">
    <property type="entry name" value="Aldolase_TIM"/>
</dbReference>
<name>A0A9D9DWV0_9BACT</name>
<comment type="caution">
    <text evidence="5">The sequence shown here is derived from an EMBL/GenBank/DDBJ whole genome shotgun (WGS) entry which is preliminary data.</text>
</comment>
<evidence type="ECO:0000256" key="3">
    <source>
        <dbReference type="ARBA" id="ARBA00023002"/>
    </source>
</evidence>
<dbReference type="CDD" id="cd04730">
    <property type="entry name" value="NPD_like"/>
    <property type="match status" value="1"/>
</dbReference>
<dbReference type="SUPFAM" id="SSF51412">
    <property type="entry name" value="Inosine monophosphate dehydrogenase (IMPDH)"/>
    <property type="match status" value="1"/>
</dbReference>
<dbReference type="EMBL" id="JADIMZ010000157">
    <property type="protein sequence ID" value="MBO8433615.1"/>
    <property type="molecule type" value="Genomic_DNA"/>
</dbReference>
<dbReference type="Proteomes" id="UP000823612">
    <property type="component" value="Unassembled WGS sequence"/>
</dbReference>
<accession>A0A9D9DWV0</accession>
<organism evidence="5 6">
    <name type="scientific">Candidatus Pullibacteroides excrementavium</name>
    <dbReference type="NCBI Taxonomy" id="2840905"/>
    <lineage>
        <taxon>Bacteria</taxon>
        <taxon>Pseudomonadati</taxon>
        <taxon>Bacteroidota</taxon>
        <taxon>Bacteroidia</taxon>
        <taxon>Bacteroidales</taxon>
        <taxon>Candidatus Pullibacteroides</taxon>
    </lineage>
</organism>
<keyword evidence="5" id="KW-0503">Monooxygenase</keyword>
<feature type="compositionally biased region" description="Polar residues" evidence="4">
    <location>
        <begin position="13"/>
        <end position="25"/>
    </location>
</feature>
<dbReference type="AlphaFoldDB" id="A0A9D9DWV0"/>
<evidence type="ECO:0000313" key="5">
    <source>
        <dbReference type="EMBL" id="MBO8433615.1"/>
    </source>
</evidence>
<sequence length="340" mass="36778">MPTQIPSGHKENSYQAIDSHTQQNNPGTKNRICQLFGIRYPVISGGMVWCSGWRLASAVSENGGLGLIGAGSMHPETLREHIRKCKEATEKPFGVNVPLMYPELETIANIIVEEKVPIVFTSAGNPKAWTPFFHEHGIKVAHVVASTKFARKCEEAGVDAIVAEGFEAGGHNGKEETTTMCLIPEVRRCTTLPLIAAGGIGSGAAMLASMGLGAEGVQIGTRFALTEESSASPAFKEFCTRLNEGDTLLLLKKVGPTRLARNRFFEQVQEAEDRGAGKEEIAALLGRGRAKKGIFEGDLENGELEIGQNVSQFKSILPVKTVMEELVSEYNRLLASLRPM</sequence>
<evidence type="ECO:0000256" key="2">
    <source>
        <dbReference type="ARBA" id="ARBA00022643"/>
    </source>
</evidence>
<dbReference type="InterPro" id="IPR004136">
    <property type="entry name" value="NMO"/>
</dbReference>
<gene>
    <name evidence="5" type="ORF">IAB08_10050</name>
</gene>
<protein>
    <submittedName>
        <fullName evidence="5">Nitronate monooxygenase</fullName>
    </submittedName>
</protein>
<evidence type="ECO:0000313" key="6">
    <source>
        <dbReference type="Proteomes" id="UP000823612"/>
    </source>
</evidence>
<keyword evidence="1" id="KW-0285">Flavoprotein</keyword>
<keyword evidence="2" id="KW-0288">FMN</keyword>
<dbReference type="PANTHER" id="PTHR32332">
    <property type="entry name" value="2-NITROPROPANE DIOXYGENASE"/>
    <property type="match status" value="1"/>
</dbReference>
<reference evidence="5" key="1">
    <citation type="submission" date="2020-10" db="EMBL/GenBank/DDBJ databases">
        <authorList>
            <person name="Gilroy R."/>
        </authorList>
    </citation>
    <scope>NUCLEOTIDE SEQUENCE</scope>
    <source>
        <strain evidence="5">2889</strain>
    </source>
</reference>